<comment type="caution">
    <text evidence="4">The sequence shown here is derived from an EMBL/GenBank/DDBJ whole genome shotgun (WGS) entry which is preliminary data.</text>
</comment>
<protein>
    <recommendedName>
        <fullName evidence="6">SAM domain-containing protein</fullName>
    </recommendedName>
</protein>
<keyword evidence="5" id="KW-1185">Reference proteome</keyword>
<reference evidence="4 5" key="1">
    <citation type="submission" date="2020-04" db="EMBL/GenBank/DDBJ databases">
        <authorList>
            <person name="Alioto T."/>
            <person name="Alioto T."/>
            <person name="Gomez Garrido J."/>
        </authorList>
    </citation>
    <scope>NUCLEOTIDE SEQUENCE [LARGE SCALE GENOMIC DNA]</scope>
</reference>
<feature type="repeat" description="ANK" evidence="3">
    <location>
        <begin position="100"/>
        <end position="132"/>
    </location>
</feature>
<evidence type="ECO:0000256" key="3">
    <source>
        <dbReference type="PROSITE-ProRule" id="PRU00023"/>
    </source>
</evidence>
<dbReference type="InterPro" id="IPR013761">
    <property type="entry name" value="SAM/pointed_sf"/>
</dbReference>
<evidence type="ECO:0000313" key="4">
    <source>
        <dbReference type="EMBL" id="CAB3364178.1"/>
    </source>
</evidence>
<evidence type="ECO:0000313" key="5">
    <source>
        <dbReference type="Proteomes" id="UP000494165"/>
    </source>
</evidence>
<accession>A0A8S1BZY9</accession>
<gene>
    <name evidence="4" type="ORF">CLODIP_2_CD14529</name>
</gene>
<dbReference type="EMBL" id="CADEPI010000015">
    <property type="protein sequence ID" value="CAB3364178.1"/>
    <property type="molecule type" value="Genomic_DNA"/>
</dbReference>
<dbReference type="InterPro" id="IPR002110">
    <property type="entry name" value="Ankyrin_rpt"/>
</dbReference>
<keyword evidence="1" id="KW-0677">Repeat</keyword>
<keyword evidence="2 3" id="KW-0040">ANK repeat</keyword>
<dbReference type="PROSITE" id="PS50088">
    <property type="entry name" value="ANK_REPEAT"/>
    <property type="match status" value="2"/>
</dbReference>
<dbReference type="PROSITE" id="PS50297">
    <property type="entry name" value="ANK_REP_REGION"/>
    <property type="match status" value="2"/>
</dbReference>
<dbReference type="AlphaFoldDB" id="A0A8S1BZY9"/>
<dbReference type="GO" id="GO:0031436">
    <property type="term" value="C:BRCA1-BARD1 complex"/>
    <property type="evidence" value="ECO:0007669"/>
    <property type="project" value="TreeGrafter"/>
</dbReference>
<evidence type="ECO:0000256" key="1">
    <source>
        <dbReference type="ARBA" id="ARBA00022737"/>
    </source>
</evidence>
<dbReference type="SUPFAM" id="SSF47769">
    <property type="entry name" value="SAM/Pointed domain"/>
    <property type="match status" value="1"/>
</dbReference>
<feature type="repeat" description="ANK" evidence="3">
    <location>
        <begin position="133"/>
        <end position="165"/>
    </location>
</feature>
<dbReference type="GO" id="GO:0070531">
    <property type="term" value="C:BRCA1-A complex"/>
    <property type="evidence" value="ECO:0007669"/>
    <property type="project" value="TreeGrafter"/>
</dbReference>
<name>A0A8S1BZY9_9INSE</name>
<organism evidence="4 5">
    <name type="scientific">Cloeon dipterum</name>
    <dbReference type="NCBI Taxonomy" id="197152"/>
    <lineage>
        <taxon>Eukaryota</taxon>
        <taxon>Metazoa</taxon>
        <taxon>Ecdysozoa</taxon>
        <taxon>Arthropoda</taxon>
        <taxon>Hexapoda</taxon>
        <taxon>Insecta</taxon>
        <taxon>Pterygota</taxon>
        <taxon>Palaeoptera</taxon>
        <taxon>Ephemeroptera</taxon>
        <taxon>Pisciforma</taxon>
        <taxon>Baetidae</taxon>
        <taxon>Cloeon</taxon>
    </lineage>
</organism>
<dbReference type="SUPFAM" id="SSF48403">
    <property type="entry name" value="Ankyrin repeat"/>
    <property type="match status" value="1"/>
</dbReference>
<dbReference type="GO" id="GO:0085020">
    <property type="term" value="P:protein K6-linked ubiquitination"/>
    <property type="evidence" value="ECO:0007669"/>
    <property type="project" value="TreeGrafter"/>
</dbReference>
<dbReference type="PANTHER" id="PTHR24171:SF8">
    <property type="entry name" value="BRCA1-ASSOCIATED RING DOMAIN PROTEIN 1"/>
    <property type="match status" value="1"/>
</dbReference>
<proteinExistence type="predicted"/>
<evidence type="ECO:0000256" key="2">
    <source>
        <dbReference type="ARBA" id="ARBA00023043"/>
    </source>
</evidence>
<dbReference type="Gene3D" id="1.25.40.20">
    <property type="entry name" value="Ankyrin repeat-containing domain"/>
    <property type="match status" value="1"/>
</dbReference>
<dbReference type="SMART" id="SM00248">
    <property type="entry name" value="ANK"/>
    <property type="match status" value="2"/>
</dbReference>
<dbReference type="InterPro" id="IPR036770">
    <property type="entry name" value="Ankyrin_rpt-contain_sf"/>
</dbReference>
<sequence>MNVHRSITRGECVRYLAKFIAIIIMSRRGGAQGRQISNRADALITIASGATYCGWIGKRASTIMPATTVVSTRYHRAARDGLFDMVKQASSKDANQKDDLGMTPTMWAAFSGHSQVLRLLVSKGGALNKSDMLGNTPLHLAAANANTKCVAFICAMGADVWSLNIDRRTPRDMAAAHPKGESSLRLLDATMARELALDPKRCEHKRQRGKERSEKKLLAFQRITDEVKRQQLEERRSLLERSAHSAFDDATSLHSSSVSTSNSSLWAAVRNAGNSNKRRASAESNVSSVARSFNFGVGSVGTDGSRTIRPISGLAPSTEVLFSGLLGSRRASAQSTGSSMTTDSVTDAFDLAQRNQIGMVSVIASDSDTETDEEVFHPERRRSSLFNRPGFGTVAFRHSLTGMESADSNWAFKIPVGDVTDSAGKDESSTTDSQFDYDEEKSPLVSFLVAWGLGHLAPLLAPTFKDDLEALLLANEDDLQIAGLMTGPRKKLLRAIALRNEEIEERTRFKGFLYLIKCPIGFPTVNQYTDQNSSI</sequence>
<dbReference type="GO" id="GO:0004842">
    <property type="term" value="F:ubiquitin-protein transferase activity"/>
    <property type="evidence" value="ECO:0007669"/>
    <property type="project" value="TreeGrafter"/>
</dbReference>
<dbReference type="PANTHER" id="PTHR24171">
    <property type="entry name" value="ANKYRIN REPEAT DOMAIN-CONTAINING PROTEIN 39-RELATED"/>
    <property type="match status" value="1"/>
</dbReference>
<dbReference type="Pfam" id="PF12796">
    <property type="entry name" value="Ank_2"/>
    <property type="match status" value="1"/>
</dbReference>
<dbReference type="Proteomes" id="UP000494165">
    <property type="component" value="Unassembled WGS sequence"/>
</dbReference>
<dbReference type="Gene3D" id="1.10.150.50">
    <property type="entry name" value="Transcription Factor, Ets-1"/>
    <property type="match status" value="1"/>
</dbReference>
<dbReference type="OrthoDB" id="76949at2759"/>
<evidence type="ECO:0008006" key="6">
    <source>
        <dbReference type="Google" id="ProtNLM"/>
    </source>
</evidence>